<dbReference type="PANTHER" id="PTHR32282">
    <property type="entry name" value="BINDING PROTEIN TRANSPEPTIDASE, PUTATIVE-RELATED"/>
    <property type="match status" value="1"/>
</dbReference>
<dbReference type="SUPFAM" id="SSF56601">
    <property type="entry name" value="beta-lactamase/transpeptidase-like"/>
    <property type="match status" value="1"/>
</dbReference>
<evidence type="ECO:0000313" key="18">
    <source>
        <dbReference type="EMBL" id="SOC38873.1"/>
    </source>
</evidence>
<dbReference type="InterPro" id="IPR036950">
    <property type="entry name" value="PBP_transglycosylase"/>
</dbReference>
<dbReference type="EMBL" id="OBQF01000001">
    <property type="protein sequence ID" value="SOC38873.1"/>
    <property type="molecule type" value="Genomic_DNA"/>
</dbReference>
<keyword evidence="6" id="KW-0808">Transferase</keyword>
<feature type="compositionally biased region" description="Acidic residues" evidence="14">
    <location>
        <begin position="780"/>
        <end position="792"/>
    </location>
</feature>
<dbReference type="GO" id="GO:0009252">
    <property type="term" value="P:peptidoglycan biosynthetic process"/>
    <property type="evidence" value="ECO:0007669"/>
    <property type="project" value="UniProtKB-KW"/>
</dbReference>
<feature type="region of interest" description="Disordered" evidence="14">
    <location>
        <begin position="694"/>
        <end position="844"/>
    </location>
</feature>
<keyword evidence="3" id="KW-0121">Carboxypeptidase</keyword>
<keyword evidence="15" id="KW-0472">Membrane</keyword>
<dbReference type="GO" id="GO:0008658">
    <property type="term" value="F:penicillin binding"/>
    <property type="evidence" value="ECO:0007669"/>
    <property type="project" value="InterPro"/>
</dbReference>
<feature type="transmembrane region" description="Helical" evidence="15">
    <location>
        <begin position="33"/>
        <end position="56"/>
    </location>
</feature>
<evidence type="ECO:0000313" key="19">
    <source>
        <dbReference type="Proteomes" id="UP000219412"/>
    </source>
</evidence>
<comment type="catalytic activity">
    <reaction evidence="13">
        <text>[GlcNAc-(1-&gt;4)-Mur2Ac(oyl-L-Ala-gamma-D-Glu-L-Lys-D-Ala-D-Ala)](n)-di-trans,octa-cis-undecaprenyl diphosphate + beta-D-GlcNAc-(1-&gt;4)-Mur2Ac(oyl-L-Ala-gamma-D-Glu-L-Lys-D-Ala-D-Ala)-di-trans,octa-cis-undecaprenyl diphosphate = [GlcNAc-(1-&gt;4)-Mur2Ac(oyl-L-Ala-gamma-D-Glu-L-Lys-D-Ala-D-Ala)](n+1)-di-trans,octa-cis-undecaprenyl diphosphate + di-trans,octa-cis-undecaprenyl diphosphate + H(+)</text>
        <dbReference type="Rhea" id="RHEA:23708"/>
        <dbReference type="Rhea" id="RHEA-COMP:9602"/>
        <dbReference type="Rhea" id="RHEA-COMP:9603"/>
        <dbReference type="ChEBI" id="CHEBI:15378"/>
        <dbReference type="ChEBI" id="CHEBI:58405"/>
        <dbReference type="ChEBI" id="CHEBI:60033"/>
        <dbReference type="ChEBI" id="CHEBI:78435"/>
        <dbReference type="EC" id="2.4.99.28"/>
    </reaction>
</comment>
<accession>A0A285UAX0</accession>
<dbReference type="InterPro" id="IPR001264">
    <property type="entry name" value="Glyco_trans_51"/>
</dbReference>
<dbReference type="PANTHER" id="PTHR32282:SF29">
    <property type="entry name" value="PENICILLIN-BINDING PROTEIN 1A"/>
    <property type="match status" value="1"/>
</dbReference>
<evidence type="ECO:0000256" key="1">
    <source>
        <dbReference type="ARBA" id="ARBA00007090"/>
    </source>
</evidence>
<dbReference type="GO" id="GO:0006508">
    <property type="term" value="P:proteolysis"/>
    <property type="evidence" value="ECO:0007669"/>
    <property type="project" value="UniProtKB-KW"/>
</dbReference>
<comment type="similarity">
    <text evidence="1">In the C-terminal section; belongs to the transpeptidase family.</text>
</comment>
<feature type="domain" description="Glycosyl transferase family 51" evidence="17">
    <location>
        <begin position="82"/>
        <end position="255"/>
    </location>
</feature>
<comment type="similarity">
    <text evidence="2">In the N-terminal section; belongs to the glycosyltransferase 51 family.</text>
</comment>
<dbReference type="GO" id="GO:0009002">
    <property type="term" value="F:serine-type D-Ala-D-Ala carboxypeptidase activity"/>
    <property type="evidence" value="ECO:0007669"/>
    <property type="project" value="UniProtKB-EC"/>
</dbReference>
<name>A0A285UAX0_9STAP</name>
<dbReference type="RefSeq" id="WP_097038978.1">
    <property type="nucleotide sequence ID" value="NZ_OBQF01000001.1"/>
</dbReference>
<dbReference type="GO" id="GO:0030288">
    <property type="term" value="C:outer membrane-bounded periplasmic space"/>
    <property type="evidence" value="ECO:0007669"/>
    <property type="project" value="TreeGrafter"/>
</dbReference>
<dbReference type="InterPro" id="IPR012338">
    <property type="entry name" value="Beta-lactam/transpept-like"/>
</dbReference>
<feature type="domain" description="Penicillin-binding protein transpeptidase" evidence="16">
    <location>
        <begin position="365"/>
        <end position="647"/>
    </location>
</feature>
<protein>
    <submittedName>
        <fullName evidence="18">Penicillin-binding protein 1A</fullName>
    </submittedName>
</protein>
<keyword evidence="15" id="KW-0812">Transmembrane</keyword>
<dbReference type="Pfam" id="PF00912">
    <property type="entry name" value="Transgly"/>
    <property type="match status" value="1"/>
</dbReference>
<dbReference type="Gene3D" id="1.10.3810.10">
    <property type="entry name" value="Biosynthetic peptidoglycan transglycosylase-like"/>
    <property type="match status" value="1"/>
</dbReference>
<evidence type="ECO:0000256" key="6">
    <source>
        <dbReference type="ARBA" id="ARBA00022679"/>
    </source>
</evidence>
<organism evidence="18 19">
    <name type="scientific">Salinicoccus kekensis</name>
    <dbReference type="NCBI Taxonomy" id="714307"/>
    <lineage>
        <taxon>Bacteria</taxon>
        <taxon>Bacillati</taxon>
        <taxon>Bacillota</taxon>
        <taxon>Bacilli</taxon>
        <taxon>Bacillales</taxon>
        <taxon>Staphylococcaceae</taxon>
        <taxon>Salinicoccus</taxon>
    </lineage>
</organism>
<proteinExistence type="inferred from homology"/>
<dbReference type="GO" id="GO:0008955">
    <property type="term" value="F:peptidoglycan glycosyltransferase activity"/>
    <property type="evidence" value="ECO:0007669"/>
    <property type="project" value="UniProtKB-EC"/>
</dbReference>
<evidence type="ECO:0000259" key="17">
    <source>
        <dbReference type="Pfam" id="PF00912"/>
    </source>
</evidence>
<feature type="compositionally biased region" description="Acidic residues" evidence="14">
    <location>
        <begin position="801"/>
        <end position="844"/>
    </location>
</feature>
<dbReference type="AlphaFoldDB" id="A0A285UAX0"/>
<feature type="compositionally biased region" description="Acidic residues" evidence="14">
    <location>
        <begin position="743"/>
        <end position="768"/>
    </location>
</feature>
<dbReference type="OrthoDB" id="9766909at2"/>
<evidence type="ECO:0000256" key="14">
    <source>
        <dbReference type="SAM" id="MobiDB-lite"/>
    </source>
</evidence>
<dbReference type="Proteomes" id="UP000219412">
    <property type="component" value="Unassembled WGS sequence"/>
</dbReference>
<evidence type="ECO:0000256" key="9">
    <source>
        <dbReference type="ARBA" id="ARBA00022984"/>
    </source>
</evidence>
<evidence type="ECO:0000256" key="8">
    <source>
        <dbReference type="ARBA" id="ARBA00022960"/>
    </source>
</evidence>
<evidence type="ECO:0000256" key="4">
    <source>
        <dbReference type="ARBA" id="ARBA00022670"/>
    </source>
</evidence>
<dbReference type="InterPro" id="IPR001460">
    <property type="entry name" value="PCN-bd_Tpept"/>
</dbReference>
<evidence type="ECO:0000256" key="10">
    <source>
        <dbReference type="ARBA" id="ARBA00023268"/>
    </source>
</evidence>
<evidence type="ECO:0000256" key="11">
    <source>
        <dbReference type="ARBA" id="ARBA00023316"/>
    </source>
</evidence>
<keyword evidence="9" id="KW-0573">Peptidoglycan synthesis</keyword>
<keyword evidence="15" id="KW-1133">Transmembrane helix</keyword>
<gene>
    <name evidence="18" type="ORF">SAMN05878391_0591</name>
</gene>
<evidence type="ECO:0000256" key="15">
    <source>
        <dbReference type="SAM" id="Phobius"/>
    </source>
</evidence>
<feature type="compositionally biased region" description="Gly residues" evidence="14">
    <location>
        <begin position="704"/>
        <end position="723"/>
    </location>
</feature>
<keyword evidence="11" id="KW-0961">Cell wall biogenesis/degradation</keyword>
<keyword evidence="4" id="KW-0645">Protease</keyword>
<keyword evidence="19" id="KW-1185">Reference proteome</keyword>
<dbReference type="FunFam" id="1.10.3810.10:FF:000001">
    <property type="entry name" value="Penicillin-binding protein 1A"/>
    <property type="match status" value="1"/>
</dbReference>
<evidence type="ECO:0000256" key="2">
    <source>
        <dbReference type="ARBA" id="ARBA00007739"/>
    </source>
</evidence>
<sequence>MKDNYKRSAGTKNSKRKRGQNQKLSRKSIVKRVLILTVLIGLIFLVLGSMLFAYYVSQAPAFSEEKLRDPVPAQIYDRNDELVTTVYQGQRRESVDIEDVPDHVVDAVLAVEDNRFYEHGAIDFWRLGSAVLSNIFDGFGSEGASTITQQVVKRTFLTDDKSIERKAQEAYLAYRLEQEYSKDEILEMYLNKIYYSDGIYGIRTASQYYFDKELDDLNLAEAAYLAGLPQLPNRYNLYVEDNRGVDRAQIVLRLMHEHERISSEEYEEAQNHDLYAGLVERSDEDRASTEPENPEFASYINFIKNEISAHDSFRNVDISELMASGIEIYTNMDAGIQRNLQNLTDNRDYYYNPKFQSDDFDIASTILDTQSGELIAISGGRDYQEVVDHNQALVPRNVGSTMKPFLSYGPAIEELEWRTDQTVEDEYEYSPEGIDHISIYNYDMQDHGQVTIREALSRSYNIPAVKAYEIVKDEAGGDAPREFAEEVGFDYTAIGEGDYEVSFNDVLGGRDSAFTPLQMAEAYSALGNNGEYNSAHAVRHVVTNNGDTVEFEHESEQVMEDYTAYMLTDILKDTFEPYGSADYIYMDGLNIAAKTGTTSYSRELREEQDLPDNAAKDAWIVGYTPEYTMSVWTGFTATEEGGETSFVGTDEHITPQWFFRDIMQSISTYNGQDFEQPDSVIRMNNGELAVQGSEDFAEYEESGSSGGTGSGGSDGGSDGGNGDNGDDDNGSNNSWNWSWGNGGDEESNGDDEESSGQNDSQEDEEIEETPVTGEPSTGEEVNEDPVEQESVDDGPGNVGTEQEENTNEEAETVPDESPPEESGDDSTDEAPESEPAEDADDDAA</sequence>
<comment type="catalytic activity">
    <reaction evidence="12">
        <text>Preferential cleavage: (Ac)2-L-Lys-D-Ala-|-D-Ala. Also transpeptidation of peptidyl-alanyl moieties that are N-acyl substituents of D-alanine.</text>
        <dbReference type="EC" id="3.4.16.4"/>
    </reaction>
</comment>
<reference evidence="19" key="1">
    <citation type="submission" date="2017-08" db="EMBL/GenBank/DDBJ databases">
        <authorList>
            <person name="Varghese N."/>
            <person name="Submissions S."/>
        </authorList>
    </citation>
    <scope>NUCLEOTIDE SEQUENCE [LARGE SCALE GENOMIC DNA]</scope>
    <source>
        <strain evidence="19">DSM 23173</strain>
    </source>
</reference>
<dbReference type="SUPFAM" id="SSF53955">
    <property type="entry name" value="Lysozyme-like"/>
    <property type="match status" value="1"/>
</dbReference>
<keyword evidence="10" id="KW-0511">Multifunctional enzyme</keyword>
<evidence type="ECO:0000259" key="16">
    <source>
        <dbReference type="Pfam" id="PF00905"/>
    </source>
</evidence>
<dbReference type="Pfam" id="PF00905">
    <property type="entry name" value="Transpeptidase"/>
    <property type="match status" value="1"/>
</dbReference>
<keyword evidence="7" id="KW-0378">Hydrolase</keyword>
<evidence type="ECO:0000256" key="7">
    <source>
        <dbReference type="ARBA" id="ARBA00022801"/>
    </source>
</evidence>
<dbReference type="Gene3D" id="3.40.710.10">
    <property type="entry name" value="DD-peptidase/beta-lactamase superfamily"/>
    <property type="match status" value="1"/>
</dbReference>
<evidence type="ECO:0000256" key="5">
    <source>
        <dbReference type="ARBA" id="ARBA00022676"/>
    </source>
</evidence>
<keyword evidence="8" id="KW-0133">Cell shape</keyword>
<dbReference type="InterPro" id="IPR023346">
    <property type="entry name" value="Lysozyme-like_dom_sf"/>
</dbReference>
<dbReference type="InterPro" id="IPR050396">
    <property type="entry name" value="Glycosyltr_51/Transpeptidase"/>
</dbReference>
<feature type="compositionally biased region" description="Basic residues" evidence="14">
    <location>
        <begin position="13"/>
        <end position="23"/>
    </location>
</feature>
<evidence type="ECO:0000256" key="13">
    <source>
        <dbReference type="ARBA" id="ARBA00049902"/>
    </source>
</evidence>
<dbReference type="GO" id="GO:0008360">
    <property type="term" value="P:regulation of cell shape"/>
    <property type="evidence" value="ECO:0007669"/>
    <property type="project" value="UniProtKB-KW"/>
</dbReference>
<evidence type="ECO:0000256" key="3">
    <source>
        <dbReference type="ARBA" id="ARBA00022645"/>
    </source>
</evidence>
<feature type="compositionally biased region" description="Low complexity" evidence="14">
    <location>
        <begin position="730"/>
        <end position="739"/>
    </location>
</feature>
<evidence type="ECO:0000256" key="12">
    <source>
        <dbReference type="ARBA" id="ARBA00034000"/>
    </source>
</evidence>
<feature type="region of interest" description="Disordered" evidence="14">
    <location>
        <begin position="1"/>
        <end position="23"/>
    </location>
</feature>
<keyword evidence="5" id="KW-0328">Glycosyltransferase</keyword>
<dbReference type="GO" id="GO:0071555">
    <property type="term" value="P:cell wall organization"/>
    <property type="evidence" value="ECO:0007669"/>
    <property type="project" value="UniProtKB-KW"/>
</dbReference>